<comment type="subcellular location">
    <subcellularLocation>
        <location evidence="1">Nucleus</location>
    </subcellularLocation>
</comment>
<evidence type="ECO:0000256" key="8">
    <source>
        <dbReference type="SAM" id="MobiDB-lite"/>
    </source>
</evidence>
<feature type="region of interest" description="Disordered" evidence="8">
    <location>
        <begin position="308"/>
        <end position="341"/>
    </location>
</feature>
<protein>
    <recommendedName>
        <fullName evidence="9">BHLH domain-containing protein</fullName>
    </recommendedName>
</protein>
<feature type="coiled-coil region" evidence="7">
    <location>
        <begin position="97"/>
        <end position="131"/>
    </location>
</feature>
<comment type="similarity">
    <text evidence="2">Belongs to the MiT/TFE family.</text>
</comment>
<dbReference type="InterPro" id="IPR011598">
    <property type="entry name" value="bHLH_dom"/>
</dbReference>
<evidence type="ECO:0000313" key="10">
    <source>
        <dbReference type="EMBL" id="CAD7279747.1"/>
    </source>
</evidence>
<keyword evidence="5" id="KW-0804">Transcription</keyword>
<evidence type="ECO:0000259" key="9">
    <source>
        <dbReference type="PROSITE" id="PS50888"/>
    </source>
</evidence>
<keyword evidence="3" id="KW-0805">Transcription regulation</keyword>
<dbReference type="OrthoDB" id="6242697at2759"/>
<dbReference type="InterPro" id="IPR036638">
    <property type="entry name" value="HLH_DNA-bd_sf"/>
</dbReference>
<dbReference type="EMBL" id="CAJPEX010001771">
    <property type="protein sequence ID" value="CAG0919899.1"/>
    <property type="molecule type" value="Genomic_DNA"/>
</dbReference>
<dbReference type="PANTHER" id="PTHR45776">
    <property type="entry name" value="MIP04163P"/>
    <property type="match status" value="1"/>
</dbReference>
<dbReference type="Pfam" id="PF00010">
    <property type="entry name" value="HLH"/>
    <property type="match status" value="1"/>
</dbReference>
<accession>A0A7R9GEM4</accession>
<keyword evidence="4" id="KW-0238">DNA-binding</keyword>
<feature type="domain" description="BHLH" evidence="9">
    <location>
        <begin position="38"/>
        <end position="97"/>
    </location>
</feature>
<dbReference type="EMBL" id="OA883808">
    <property type="protein sequence ID" value="CAD7279747.1"/>
    <property type="molecule type" value="Genomic_DNA"/>
</dbReference>
<evidence type="ECO:0000256" key="6">
    <source>
        <dbReference type="ARBA" id="ARBA00023242"/>
    </source>
</evidence>
<evidence type="ECO:0000256" key="5">
    <source>
        <dbReference type="ARBA" id="ARBA00023163"/>
    </source>
</evidence>
<proteinExistence type="inferred from homology"/>
<evidence type="ECO:0000256" key="2">
    <source>
        <dbReference type="ARBA" id="ARBA00008289"/>
    </source>
</evidence>
<dbReference type="GO" id="GO:0000978">
    <property type="term" value="F:RNA polymerase II cis-regulatory region sequence-specific DNA binding"/>
    <property type="evidence" value="ECO:0007669"/>
    <property type="project" value="TreeGrafter"/>
</dbReference>
<dbReference type="SMART" id="SM00353">
    <property type="entry name" value="HLH"/>
    <property type="match status" value="1"/>
</dbReference>
<evidence type="ECO:0000256" key="7">
    <source>
        <dbReference type="SAM" id="Coils"/>
    </source>
</evidence>
<dbReference type="CDD" id="cd11397">
    <property type="entry name" value="bHLHzip_MITF_like"/>
    <property type="match status" value="1"/>
</dbReference>
<dbReference type="PANTHER" id="PTHR45776:SF2">
    <property type="entry name" value="MIP04163P"/>
    <property type="match status" value="1"/>
</dbReference>
<reference evidence="10" key="1">
    <citation type="submission" date="2020-11" db="EMBL/GenBank/DDBJ databases">
        <authorList>
            <person name="Tran Van P."/>
        </authorList>
    </citation>
    <scope>NUCLEOTIDE SEQUENCE</scope>
</reference>
<keyword evidence="7" id="KW-0175">Coiled coil</keyword>
<keyword evidence="6" id="KW-0539">Nucleus</keyword>
<organism evidence="10">
    <name type="scientific">Notodromas monacha</name>
    <dbReference type="NCBI Taxonomy" id="399045"/>
    <lineage>
        <taxon>Eukaryota</taxon>
        <taxon>Metazoa</taxon>
        <taxon>Ecdysozoa</taxon>
        <taxon>Arthropoda</taxon>
        <taxon>Crustacea</taxon>
        <taxon>Oligostraca</taxon>
        <taxon>Ostracoda</taxon>
        <taxon>Podocopa</taxon>
        <taxon>Podocopida</taxon>
        <taxon>Cypridocopina</taxon>
        <taxon>Cypridoidea</taxon>
        <taxon>Cyprididae</taxon>
        <taxon>Notodromas</taxon>
    </lineage>
</organism>
<evidence type="ECO:0000256" key="4">
    <source>
        <dbReference type="ARBA" id="ARBA00023125"/>
    </source>
</evidence>
<feature type="compositionally biased region" description="Low complexity" evidence="8">
    <location>
        <begin position="313"/>
        <end position="324"/>
    </location>
</feature>
<dbReference type="PROSITE" id="PS50888">
    <property type="entry name" value="BHLH"/>
    <property type="match status" value="1"/>
</dbReference>
<dbReference type="GO" id="GO:0005634">
    <property type="term" value="C:nucleus"/>
    <property type="evidence" value="ECO:0007669"/>
    <property type="project" value="UniProtKB-SubCell"/>
</dbReference>
<gene>
    <name evidence="10" type="ORF">NMOB1V02_LOCUS7414</name>
</gene>
<dbReference type="GO" id="GO:0046983">
    <property type="term" value="F:protein dimerization activity"/>
    <property type="evidence" value="ECO:0007669"/>
    <property type="project" value="InterPro"/>
</dbReference>
<evidence type="ECO:0000256" key="1">
    <source>
        <dbReference type="ARBA" id="ARBA00004123"/>
    </source>
</evidence>
<evidence type="ECO:0000256" key="3">
    <source>
        <dbReference type="ARBA" id="ARBA00023015"/>
    </source>
</evidence>
<sequence length="341" mass="37645">NGIRSKSNDDSVLDALSIKQEPEVVTDAELRALAKDRQKKDNHNLIERRRRFNINDRIKELGTLLPKPNERDFDLVRDQRQNKGTILRASVDYIKRLRTETNVLLEYKERHNAMEQEMKRLVLHIQNLEAQMKRHGISPVGSNSTGSWYGSDETHGPCTGREVDAVVERSSPQNVVTASCSHPADPASPVNVVERNMALNGGHDQDTFALNDDSLPIALQLPVGVGMNASAGGLVLSDVADAHSRLHSSLHQSTNFDALGFVLSDPESFSMLGFERDKTDILPSPRLTLDYAGLDLMEEGASPYCTNADQLFSSPGLSSPENSSHQSVDEKSPESMEMGCE</sequence>
<feature type="non-terminal residue" evidence="10">
    <location>
        <position position="341"/>
    </location>
</feature>
<dbReference type="Proteomes" id="UP000678499">
    <property type="component" value="Unassembled WGS sequence"/>
</dbReference>
<dbReference type="GO" id="GO:0000981">
    <property type="term" value="F:DNA-binding transcription factor activity, RNA polymerase II-specific"/>
    <property type="evidence" value="ECO:0007669"/>
    <property type="project" value="TreeGrafter"/>
</dbReference>
<dbReference type="SUPFAM" id="SSF47459">
    <property type="entry name" value="HLH, helix-loop-helix DNA-binding domain"/>
    <property type="match status" value="1"/>
</dbReference>
<keyword evidence="11" id="KW-1185">Reference proteome</keyword>
<evidence type="ECO:0000313" key="11">
    <source>
        <dbReference type="Proteomes" id="UP000678499"/>
    </source>
</evidence>
<dbReference type="AlphaFoldDB" id="A0A7R9GEM4"/>
<name>A0A7R9GEM4_9CRUS</name>
<dbReference type="Gene3D" id="4.10.280.10">
    <property type="entry name" value="Helix-loop-helix DNA-binding domain"/>
    <property type="match status" value="1"/>
</dbReference>